<evidence type="ECO:0000313" key="2">
    <source>
        <dbReference type="Proteomes" id="UP000621799"/>
    </source>
</evidence>
<dbReference type="InterPro" id="IPR015424">
    <property type="entry name" value="PyrdxlP-dep_Trfase"/>
</dbReference>
<comment type="caution">
    <text evidence="1">The sequence shown here is derived from an EMBL/GenBank/DDBJ whole genome shotgun (WGS) entry which is preliminary data.</text>
</comment>
<keyword evidence="2" id="KW-1185">Reference proteome</keyword>
<keyword evidence="1" id="KW-0808">Transferase</keyword>
<dbReference type="GO" id="GO:0008483">
    <property type="term" value="F:transaminase activity"/>
    <property type="evidence" value="ECO:0007669"/>
    <property type="project" value="UniProtKB-KW"/>
</dbReference>
<protein>
    <submittedName>
        <fullName evidence="1">Succinyldiaminopimelate aminotransferase</fullName>
    </submittedName>
</protein>
<name>A0A928W1V6_9CYAN</name>
<dbReference type="EMBL" id="JADEXN010000359">
    <property type="protein sequence ID" value="MBE9042451.1"/>
    <property type="molecule type" value="Genomic_DNA"/>
</dbReference>
<dbReference type="Gene3D" id="3.90.1150.10">
    <property type="entry name" value="Aspartate Aminotransferase, domain 1"/>
    <property type="match status" value="1"/>
</dbReference>
<reference evidence="1" key="1">
    <citation type="submission" date="2020-10" db="EMBL/GenBank/DDBJ databases">
        <authorList>
            <person name="Castelo-Branco R."/>
            <person name="Eusebio N."/>
            <person name="Adriana R."/>
            <person name="Vieira A."/>
            <person name="Brugerolle De Fraissinette N."/>
            <person name="Rezende De Castro R."/>
            <person name="Schneider M.P."/>
            <person name="Vasconcelos V."/>
            <person name="Leao P.N."/>
        </authorList>
    </citation>
    <scope>NUCLEOTIDE SEQUENCE</scope>
    <source>
        <strain evidence="1">LEGE 11467</strain>
    </source>
</reference>
<keyword evidence="1" id="KW-0032">Aminotransferase</keyword>
<dbReference type="AlphaFoldDB" id="A0A928W1V6"/>
<organism evidence="1 2">
    <name type="scientific">Zarconia navalis LEGE 11467</name>
    <dbReference type="NCBI Taxonomy" id="1828826"/>
    <lineage>
        <taxon>Bacteria</taxon>
        <taxon>Bacillati</taxon>
        <taxon>Cyanobacteriota</taxon>
        <taxon>Cyanophyceae</taxon>
        <taxon>Oscillatoriophycideae</taxon>
        <taxon>Oscillatoriales</taxon>
        <taxon>Oscillatoriales incertae sedis</taxon>
        <taxon>Zarconia</taxon>
        <taxon>Zarconia navalis</taxon>
    </lineage>
</organism>
<accession>A0A928W1V6</accession>
<feature type="non-terminal residue" evidence="1">
    <location>
        <position position="1"/>
    </location>
</feature>
<dbReference type="InterPro" id="IPR015422">
    <property type="entry name" value="PyrdxlP-dep_Trfase_small"/>
</dbReference>
<dbReference type="SUPFAM" id="SSF53383">
    <property type="entry name" value="PLP-dependent transferases"/>
    <property type="match status" value="1"/>
</dbReference>
<sequence>FCTQLVEQTGVAASPGAGFGKAGEGYVRFALVHEPPVLEEAVARMAKFLGRGS</sequence>
<evidence type="ECO:0000313" key="1">
    <source>
        <dbReference type="EMBL" id="MBE9042451.1"/>
    </source>
</evidence>
<dbReference type="Proteomes" id="UP000621799">
    <property type="component" value="Unassembled WGS sequence"/>
</dbReference>
<proteinExistence type="predicted"/>
<gene>
    <name evidence="1" type="ORF">IQ235_16895</name>
</gene>